<dbReference type="Pfam" id="PF12318">
    <property type="entry name" value="FAD-SLDH"/>
    <property type="match status" value="1"/>
</dbReference>
<dbReference type="OrthoDB" id="8635030at2"/>
<dbReference type="Proteomes" id="UP000295509">
    <property type="component" value="Unassembled WGS sequence"/>
</dbReference>
<dbReference type="InterPro" id="IPR006311">
    <property type="entry name" value="TAT_signal"/>
</dbReference>
<name>A0A4R8M2U0_9BURK</name>
<accession>A0A4R8M2U0</accession>
<comment type="caution">
    <text evidence="2">The sequence shown here is derived from an EMBL/GenBank/DDBJ whole genome shotgun (WGS) entry which is preliminary data.</text>
</comment>
<reference evidence="2 3" key="1">
    <citation type="submission" date="2019-03" db="EMBL/GenBank/DDBJ databases">
        <title>Genomic Encyclopedia of Type Strains, Phase III (KMG-III): the genomes of soil and plant-associated and newly described type strains.</title>
        <authorList>
            <person name="Whitman W."/>
        </authorList>
    </citation>
    <scope>NUCLEOTIDE SEQUENCE [LARGE SCALE GENOMIC DNA]</scope>
    <source>
        <strain evidence="2 3">LMG 29544</strain>
    </source>
</reference>
<feature type="chain" id="PRO_5020977616" evidence="1">
    <location>
        <begin position="41"/>
        <end position="190"/>
    </location>
</feature>
<dbReference type="PROSITE" id="PS51318">
    <property type="entry name" value="TAT"/>
    <property type="match status" value="1"/>
</dbReference>
<dbReference type="AlphaFoldDB" id="A0A4R8M2U0"/>
<evidence type="ECO:0000313" key="2">
    <source>
        <dbReference type="EMBL" id="TDY53884.1"/>
    </source>
</evidence>
<dbReference type="InterPro" id="IPR024651">
    <property type="entry name" value="FAD-SLDH_ssu"/>
</dbReference>
<evidence type="ECO:0000256" key="1">
    <source>
        <dbReference type="SAM" id="SignalP"/>
    </source>
</evidence>
<gene>
    <name evidence="2" type="ORF">BX592_10230</name>
</gene>
<organism evidence="2 3">
    <name type="scientific">Paraburkholderia rhizosphaerae</name>
    <dbReference type="NCBI Taxonomy" id="480658"/>
    <lineage>
        <taxon>Bacteria</taxon>
        <taxon>Pseudomonadati</taxon>
        <taxon>Pseudomonadota</taxon>
        <taxon>Betaproteobacteria</taxon>
        <taxon>Burkholderiales</taxon>
        <taxon>Burkholderiaceae</taxon>
        <taxon>Paraburkholderia</taxon>
    </lineage>
</organism>
<evidence type="ECO:0000313" key="3">
    <source>
        <dbReference type="Proteomes" id="UP000295509"/>
    </source>
</evidence>
<feature type="signal peptide" evidence="1">
    <location>
        <begin position="1"/>
        <end position="40"/>
    </location>
</feature>
<proteinExistence type="predicted"/>
<keyword evidence="3" id="KW-1185">Reference proteome</keyword>
<keyword evidence="1" id="KW-0732">Signal</keyword>
<sequence length="190" mass="20153">MTDAEMRNARARLPRAVRATHSASRRAWLAGACASAAALAAGSVAPLAPAYADTLPPAGGGFDAFIALSQKLTGRTRFDPVLGKRAYEALSNADNRFTQNVATLNSWLLTHGGVPSDTVIAALQADTPALAATVTAIVRAWYLGLVGEPPHARVIAYESALMFDPVKDVLTVPSYCRDIPFYWSQKPTNA</sequence>
<protein>
    <submittedName>
        <fullName evidence="2">D-sorbitol dehydrogenase-like protein</fullName>
    </submittedName>
</protein>
<dbReference type="EMBL" id="SORE01000002">
    <property type="protein sequence ID" value="TDY53884.1"/>
    <property type="molecule type" value="Genomic_DNA"/>
</dbReference>